<evidence type="ECO:0000313" key="2">
    <source>
        <dbReference type="Proteomes" id="UP000824239"/>
    </source>
</evidence>
<dbReference type="Proteomes" id="UP000824239">
    <property type="component" value="Unassembled WGS sequence"/>
</dbReference>
<proteinExistence type="predicted"/>
<sequence length="145" mass="15889">MNEIQQAKALAAAIVAMKTSATDQQALAALALYPTYEDLVARQYVAENAGYRFQYDGGLWKTLQPGYTFDGVYAPGQGTESVYTRIDESHAGTLEDPIPYEGNMELIAEKYYSQGGVVYRCTRGTGQPVFHKLCDLVGIYVEVAA</sequence>
<comment type="caution">
    <text evidence="1">The sequence shown here is derived from an EMBL/GenBank/DDBJ whole genome shotgun (WGS) entry which is preliminary data.</text>
</comment>
<name>A0A9D1APZ6_9FIRM</name>
<reference evidence="1" key="1">
    <citation type="submission" date="2020-10" db="EMBL/GenBank/DDBJ databases">
        <authorList>
            <person name="Gilroy R."/>
        </authorList>
    </citation>
    <scope>NUCLEOTIDE SEQUENCE</scope>
    <source>
        <strain evidence="1">ChiBcec15-4380</strain>
    </source>
</reference>
<organism evidence="1 2">
    <name type="scientific">Candidatus Avoscillospira avicola</name>
    <dbReference type="NCBI Taxonomy" id="2840706"/>
    <lineage>
        <taxon>Bacteria</taxon>
        <taxon>Bacillati</taxon>
        <taxon>Bacillota</taxon>
        <taxon>Clostridia</taxon>
        <taxon>Eubacteriales</taxon>
        <taxon>Oscillospiraceae</taxon>
        <taxon>Oscillospiraceae incertae sedis</taxon>
        <taxon>Candidatus Avoscillospira</taxon>
    </lineage>
</organism>
<protein>
    <submittedName>
        <fullName evidence="1">Uncharacterized protein</fullName>
    </submittedName>
</protein>
<gene>
    <name evidence="1" type="ORF">IAA53_01480</name>
</gene>
<dbReference type="AlphaFoldDB" id="A0A9D1APZ6"/>
<accession>A0A9D1APZ6</accession>
<reference evidence="1" key="2">
    <citation type="journal article" date="2021" name="PeerJ">
        <title>Extensive microbial diversity within the chicken gut microbiome revealed by metagenomics and culture.</title>
        <authorList>
            <person name="Gilroy R."/>
            <person name="Ravi A."/>
            <person name="Getino M."/>
            <person name="Pursley I."/>
            <person name="Horton D.L."/>
            <person name="Alikhan N.F."/>
            <person name="Baker D."/>
            <person name="Gharbi K."/>
            <person name="Hall N."/>
            <person name="Watson M."/>
            <person name="Adriaenssens E.M."/>
            <person name="Foster-Nyarko E."/>
            <person name="Jarju S."/>
            <person name="Secka A."/>
            <person name="Antonio M."/>
            <person name="Oren A."/>
            <person name="Chaudhuri R.R."/>
            <person name="La Ragione R."/>
            <person name="Hildebrand F."/>
            <person name="Pallen M.J."/>
        </authorList>
    </citation>
    <scope>NUCLEOTIDE SEQUENCE</scope>
    <source>
        <strain evidence="1">ChiBcec15-4380</strain>
    </source>
</reference>
<dbReference type="EMBL" id="DVHE01000012">
    <property type="protein sequence ID" value="HIR49954.1"/>
    <property type="molecule type" value="Genomic_DNA"/>
</dbReference>
<evidence type="ECO:0000313" key="1">
    <source>
        <dbReference type="EMBL" id="HIR49954.1"/>
    </source>
</evidence>